<accession>Q1IRI5</accession>
<dbReference type="EnsemblBacteria" id="ABF40515">
    <property type="protein sequence ID" value="ABF40515"/>
    <property type="gene ID" value="Acid345_1513"/>
</dbReference>
<proteinExistence type="predicted"/>
<dbReference type="SUPFAM" id="SSF53335">
    <property type="entry name" value="S-adenosyl-L-methionine-dependent methyltransferases"/>
    <property type="match status" value="1"/>
</dbReference>
<keyword evidence="3" id="KW-1185">Reference proteome</keyword>
<dbReference type="InterPro" id="IPR029063">
    <property type="entry name" value="SAM-dependent_MTases_sf"/>
</dbReference>
<feature type="domain" description="Methyltransferase type 11" evidence="1">
    <location>
        <begin position="59"/>
        <end position="147"/>
    </location>
</feature>
<organism evidence="2 3">
    <name type="scientific">Koribacter versatilis (strain Ellin345)</name>
    <dbReference type="NCBI Taxonomy" id="204669"/>
    <lineage>
        <taxon>Bacteria</taxon>
        <taxon>Pseudomonadati</taxon>
        <taxon>Acidobacteriota</taxon>
        <taxon>Terriglobia</taxon>
        <taxon>Terriglobales</taxon>
        <taxon>Candidatus Korobacteraceae</taxon>
        <taxon>Candidatus Korobacter</taxon>
    </lineage>
</organism>
<dbReference type="STRING" id="204669.Acid345_1513"/>
<dbReference type="AlphaFoldDB" id="Q1IRI5"/>
<dbReference type="Proteomes" id="UP000002432">
    <property type="component" value="Chromosome"/>
</dbReference>
<dbReference type="Gene3D" id="3.40.50.150">
    <property type="entry name" value="Vaccinia Virus protein VP39"/>
    <property type="match status" value="1"/>
</dbReference>
<dbReference type="Pfam" id="PF08241">
    <property type="entry name" value="Methyltransf_11"/>
    <property type="match status" value="1"/>
</dbReference>
<dbReference type="InterPro" id="IPR013216">
    <property type="entry name" value="Methyltransf_11"/>
</dbReference>
<name>Q1IRI5_KORVE</name>
<evidence type="ECO:0000313" key="2">
    <source>
        <dbReference type="EMBL" id="ABF40515.1"/>
    </source>
</evidence>
<dbReference type="RefSeq" id="WP_011522317.1">
    <property type="nucleotide sequence ID" value="NC_008009.1"/>
</dbReference>
<sequence length="221" mass="24420">MRRQVVPELLDADLGTPHEVRASLDDLRLINTLFGGVTSTAKMIRKVAHETGVKNLKLLEVASGTGYVPQAATDWLASDGITLDIALLDRAQTHLPTNGVPTFVGDALKMPFADNSYDIVSCGLFLHHLDTDQVATFARETLRVARRAVLISDLIRSRLHLTLAHISLPLYGSPITWHDSLASIRAAYTPDEVRPLLANCGARKITLEHHFLFRMGIILWK</sequence>
<dbReference type="eggNOG" id="COG2226">
    <property type="taxonomic scope" value="Bacteria"/>
</dbReference>
<dbReference type="EMBL" id="CP000360">
    <property type="protein sequence ID" value="ABF40515.1"/>
    <property type="molecule type" value="Genomic_DNA"/>
</dbReference>
<evidence type="ECO:0000259" key="1">
    <source>
        <dbReference type="Pfam" id="PF08241"/>
    </source>
</evidence>
<dbReference type="GO" id="GO:0008757">
    <property type="term" value="F:S-adenosylmethionine-dependent methyltransferase activity"/>
    <property type="evidence" value="ECO:0007669"/>
    <property type="project" value="InterPro"/>
</dbReference>
<dbReference type="CDD" id="cd02440">
    <property type="entry name" value="AdoMet_MTases"/>
    <property type="match status" value="1"/>
</dbReference>
<evidence type="ECO:0000313" key="3">
    <source>
        <dbReference type="Proteomes" id="UP000002432"/>
    </source>
</evidence>
<reference evidence="2 3" key="1">
    <citation type="journal article" date="2009" name="Appl. Environ. Microbiol.">
        <title>Three genomes from the phylum Acidobacteria provide insight into the lifestyles of these microorganisms in soils.</title>
        <authorList>
            <person name="Ward N.L."/>
            <person name="Challacombe J.F."/>
            <person name="Janssen P.H."/>
            <person name="Henrissat B."/>
            <person name="Coutinho P.M."/>
            <person name="Wu M."/>
            <person name="Xie G."/>
            <person name="Haft D.H."/>
            <person name="Sait M."/>
            <person name="Badger J."/>
            <person name="Barabote R.D."/>
            <person name="Bradley B."/>
            <person name="Brettin T.S."/>
            <person name="Brinkac L.M."/>
            <person name="Bruce D."/>
            <person name="Creasy T."/>
            <person name="Daugherty S.C."/>
            <person name="Davidsen T.M."/>
            <person name="DeBoy R.T."/>
            <person name="Detter J.C."/>
            <person name="Dodson R.J."/>
            <person name="Durkin A.S."/>
            <person name="Ganapathy A."/>
            <person name="Gwinn-Giglio M."/>
            <person name="Han C.S."/>
            <person name="Khouri H."/>
            <person name="Kiss H."/>
            <person name="Kothari S.P."/>
            <person name="Madupu R."/>
            <person name="Nelson K.E."/>
            <person name="Nelson W.C."/>
            <person name="Paulsen I."/>
            <person name="Penn K."/>
            <person name="Ren Q."/>
            <person name="Rosovitz M.J."/>
            <person name="Selengut J.D."/>
            <person name="Shrivastava S."/>
            <person name="Sullivan S.A."/>
            <person name="Tapia R."/>
            <person name="Thompson L.S."/>
            <person name="Watkins K.L."/>
            <person name="Yang Q."/>
            <person name="Yu C."/>
            <person name="Zafar N."/>
            <person name="Zhou L."/>
            <person name="Kuske C.R."/>
        </authorList>
    </citation>
    <scope>NUCLEOTIDE SEQUENCE [LARGE SCALE GENOMIC DNA]</scope>
    <source>
        <strain evidence="2 3">Ellin345</strain>
    </source>
</reference>
<protein>
    <recommendedName>
        <fullName evidence="1">Methyltransferase type 11 domain-containing protein</fullName>
    </recommendedName>
</protein>
<gene>
    <name evidence="2" type="ordered locus">Acid345_1513</name>
</gene>
<dbReference type="OrthoDB" id="9800454at2"/>
<dbReference type="HOGENOM" id="CLU_078235_1_0_0"/>
<dbReference type="KEGG" id="aba:Acid345_1513"/>